<dbReference type="SUPFAM" id="SSF53807">
    <property type="entry name" value="Helical backbone' metal receptor"/>
    <property type="match status" value="1"/>
</dbReference>
<dbReference type="RefSeq" id="WP_111878564.1">
    <property type="nucleotide sequence ID" value="NZ_CBCSGC010000150.1"/>
</dbReference>
<dbReference type="InterPro" id="IPR006311">
    <property type="entry name" value="TAT_signal"/>
</dbReference>
<dbReference type="AlphaFoldDB" id="A0A328YXI8"/>
<evidence type="ECO:0000313" key="2">
    <source>
        <dbReference type="EMBL" id="RAR78530.1"/>
    </source>
</evidence>
<sequence>MPSDPLASPLPRRVVLRGGAALAAATLPWPLRAQPARAPARRIVSLGGALTEMVYVLGAESLLVGTDTTSLYPEAAQKTPKVGYMRQLSAEGLLSLRPDCVIGTHEAGPAVVLEQLRGAGVAVEIVQADHTWDEVRRKALLVGRVAGREREAQALWARLDADWQTTRQRVAAAPRRPRAIFLLSHSGSPMVAGGGTAADALIRFAGGVNPVGEAFQGYRPLTAEALAGAAPDLFLNTTQGMEALGGADAFWRRPELVLTPAFRRKALVAMEANHLLGFGPRLPGAVAELHGRLLDATA</sequence>
<dbReference type="Proteomes" id="UP000248856">
    <property type="component" value="Unassembled WGS sequence"/>
</dbReference>
<dbReference type="PROSITE" id="PS51318">
    <property type="entry name" value="TAT"/>
    <property type="match status" value="1"/>
</dbReference>
<gene>
    <name evidence="2" type="ORF">AX018_103031</name>
</gene>
<dbReference type="InterPro" id="IPR050902">
    <property type="entry name" value="ABC_Transporter_SBP"/>
</dbReference>
<dbReference type="EMBL" id="QLTA01000030">
    <property type="protein sequence ID" value="RAR78530.1"/>
    <property type="molecule type" value="Genomic_DNA"/>
</dbReference>
<dbReference type="InterPro" id="IPR002491">
    <property type="entry name" value="ABC_transptr_periplasmic_BD"/>
</dbReference>
<dbReference type="PANTHER" id="PTHR30535:SF4">
    <property type="entry name" value="HEMIN-BINDING PERIPLASMIC PROTEIN HMUT"/>
    <property type="match status" value="1"/>
</dbReference>
<dbReference type="Pfam" id="PF01497">
    <property type="entry name" value="Peripla_BP_2"/>
    <property type="match status" value="1"/>
</dbReference>
<proteinExistence type="predicted"/>
<name>A0A328YXI8_9BURK</name>
<dbReference type="OrthoDB" id="9797736at2"/>
<comment type="caution">
    <text evidence="2">The sequence shown here is derived from an EMBL/GenBank/DDBJ whole genome shotgun (WGS) entry which is preliminary data.</text>
</comment>
<dbReference type="PROSITE" id="PS50983">
    <property type="entry name" value="FE_B12_PBP"/>
    <property type="match status" value="1"/>
</dbReference>
<protein>
    <submittedName>
        <fullName evidence="2">Iron complex transport system substrate-binding protein</fullName>
    </submittedName>
</protein>
<evidence type="ECO:0000313" key="3">
    <source>
        <dbReference type="Proteomes" id="UP000248856"/>
    </source>
</evidence>
<feature type="domain" description="Fe/B12 periplasmic-binding" evidence="1">
    <location>
        <begin position="42"/>
        <end position="298"/>
    </location>
</feature>
<dbReference type="Gene3D" id="3.40.50.1980">
    <property type="entry name" value="Nitrogenase molybdenum iron protein domain"/>
    <property type="match status" value="2"/>
</dbReference>
<accession>A0A328YXI8</accession>
<evidence type="ECO:0000259" key="1">
    <source>
        <dbReference type="PROSITE" id="PS50983"/>
    </source>
</evidence>
<keyword evidence="3" id="KW-1185">Reference proteome</keyword>
<reference evidence="2 3" key="1">
    <citation type="submission" date="2018-06" db="EMBL/GenBank/DDBJ databases">
        <title>Genomic Encyclopedia of Archaeal and Bacterial Type Strains, Phase II (KMG-II): from individual species to whole genera.</title>
        <authorList>
            <person name="Goeker M."/>
        </authorList>
    </citation>
    <scope>NUCLEOTIDE SEQUENCE [LARGE SCALE GENOMIC DNA]</scope>
    <source>
        <strain evidence="2 3">CFPB 3232</strain>
    </source>
</reference>
<dbReference type="PANTHER" id="PTHR30535">
    <property type="entry name" value="VITAMIN B12-BINDING PROTEIN"/>
    <property type="match status" value="1"/>
</dbReference>
<organism evidence="2 3">
    <name type="scientific">Paracidovorax anthurii</name>
    <dbReference type="NCBI Taxonomy" id="78229"/>
    <lineage>
        <taxon>Bacteria</taxon>
        <taxon>Pseudomonadati</taxon>
        <taxon>Pseudomonadota</taxon>
        <taxon>Betaproteobacteria</taxon>
        <taxon>Burkholderiales</taxon>
        <taxon>Comamonadaceae</taxon>
        <taxon>Paracidovorax</taxon>
    </lineage>
</organism>